<feature type="signal peptide" evidence="1">
    <location>
        <begin position="1"/>
        <end position="22"/>
    </location>
</feature>
<comment type="caution">
    <text evidence="2">The sequence shown here is derived from an EMBL/GenBank/DDBJ whole genome shotgun (WGS) entry which is preliminary data.</text>
</comment>
<sequence>MYKLTRIVLILLCMCAGLMANAQGGRPALQNRGMGNRMRKPTVAKRFEAIKKGYISQRLALTPEQAAKFWPTYDEYQDELEYVAKLRKENNANADPSGTDQFDRELSYQARITNLQKHYYGEFIKIMPPEKANLVFKSERDFKFELLRRLKEGREATPPM</sequence>
<dbReference type="RefSeq" id="WP_194104706.1">
    <property type="nucleotide sequence ID" value="NZ_JADFFM010000001.1"/>
</dbReference>
<evidence type="ECO:0008006" key="4">
    <source>
        <dbReference type="Google" id="ProtNLM"/>
    </source>
</evidence>
<dbReference type="Proteomes" id="UP000632774">
    <property type="component" value="Unassembled WGS sequence"/>
</dbReference>
<evidence type="ECO:0000313" key="2">
    <source>
        <dbReference type="EMBL" id="MBE9665305.1"/>
    </source>
</evidence>
<organism evidence="2 3">
    <name type="scientific">Mucilaginibacter boryungensis</name>
    <dbReference type="NCBI Taxonomy" id="768480"/>
    <lineage>
        <taxon>Bacteria</taxon>
        <taxon>Pseudomonadati</taxon>
        <taxon>Bacteroidota</taxon>
        <taxon>Sphingobacteriia</taxon>
        <taxon>Sphingobacteriales</taxon>
        <taxon>Sphingobacteriaceae</taxon>
        <taxon>Mucilaginibacter</taxon>
    </lineage>
</organism>
<reference evidence="2 3" key="1">
    <citation type="submission" date="2020-10" db="EMBL/GenBank/DDBJ databases">
        <title>Mucilaginibacter mali sp. nov., isolated from rhizosphere soil of apple orchard.</title>
        <authorList>
            <person name="Lee J.-S."/>
            <person name="Kim H.S."/>
            <person name="Kim J.-S."/>
        </authorList>
    </citation>
    <scope>NUCLEOTIDE SEQUENCE [LARGE SCALE GENOMIC DNA]</scope>
    <source>
        <strain evidence="2 3">KCTC 23157</strain>
    </source>
</reference>
<feature type="chain" id="PRO_5046032972" description="LTXXQ motif family protein" evidence="1">
    <location>
        <begin position="23"/>
        <end position="160"/>
    </location>
</feature>
<gene>
    <name evidence="2" type="ORF">IRJ18_02945</name>
</gene>
<protein>
    <recommendedName>
        <fullName evidence="4">LTXXQ motif family protein</fullName>
    </recommendedName>
</protein>
<accession>A0ABR9XDZ6</accession>
<keyword evidence="1" id="KW-0732">Signal</keyword>
<name>A0ABR9XDZ6_9SPHI</name>
<evidence type="ECO:0000313" key="3">
    <source>
        <dbReference type="Proteomes" id="UP000632774"/>
    </source>
</evidence>
<evidence type="ECO:0000256" key="1">
    <source>
        <dbReference type="SAM" id="SignalP"/>
    </source>
</evidence>
<dbReference type="EMBL" id="JADFFM010000001">
    <property type="protein sequence ID" value="MBE9665305.1"/>
    <property type="molecule type" value="Genomic_DNA"/>
</dbReference>
<proteinExistence type="predicted"/>
<keyword evidence="3" id="KW-1185">Reference proteome</keyword>